<dbReference type="InterPro" id="IPR050640">
    <property type="entry name" value="Bact_2-comp_sensor_kinase"/>
</dbReference>
<proteinExistence type="predicted"/>
<keyword evidence="4" id="KW-1185">Reference proteome</keyword>
<dbReference type="PANTHER" id="PTHR34220">
    <property type="entry name" value="SENSOR HISTIDINE KINASE YPDA"/>
    <property type="match status" value="1"/>
</dbReference>
<accession>A0ABS3YLD7</accession>
<dbReference type="SUPFAM" id="SSF55874">
    <property type="entry name" value="ATPase domain of HSP90 chaperone/DNA topoisomerase II/histidine kinase"/>
    <property type="match status" value="1"/>
</dbReference>
<organism evidence="3 4">
    <name type="scientific">Niastella soli</name>
    <dbReference type="NCBI Taxonomy" id="2821487"/>
    <lineage>
        <taxon>Bacteria</taxon>
        <taxon>Pseudomonadati</taxon>
        <taxon>Bacteroidota</taxon>
        <taxon>Chitinophagia</taxon>
        <taxon>Chitinophagales</taxon>
        <taxon>Chitinophagaceae</taxon>
        <taxon>Niastella</taxon>
    </lineage>
</organism>
<feature type="transmembrane region" description="Helical" evidence="1">
    <location>
        <begin position="58"/>
        <end position="79"/>
    </location>
</feature>
<feature type="domain" description="Signal transduction histidine kinase internal region" evidence="2">
    <location>
        <begin position="320"/>
        <end position="396"/>
    </location>
</feature>
<keyword evidence="3" id="KW-0808">Transferase</keyword>
<dbReference type="GO" id="GO:0016301">
    <property type="term" value="F:kinase activity"/>
    <property type="evidence" value="ECO:0007669"/>
    <property type="project" value="UniProtKB-KW"/>
</dbReference>
<evidence type="ECO:0000313" key="3">
    <source>
        <dbReference type="EMBL" id="MBO9198695.1"/>
    </source>
</evidence>
<dbReference type="InterPro" id="IPR010559">
    <property type="entry name" value="Sig_transdc_His_kin_internal"/>
</dbReference>
<keyword evidence="1" id="KW-0472">Membrane</keyword>
<dbReference type="Proteomes" id="UP000677244">
    <property type="component" value="Unassembled WGS sequence"/>
</dbReference>
<gene>
    <name evidence="3" type="ORF">J7I42_00380</name>
</gene>
<sequence length="520" mass="60503">MKIRWREHEIIFIALLVIIQIIVYLKELYYASLGIIEIDYAKGFREAGLGFVYWKQVFLPQLSAVLLVFAGYLSVNLVIIPLIKKISFDDIERIFSKNIFLAAIAIICTSYLLALGANVISYFARPHQFSYWGHPFLAWFGYNDRPLSNVFQGFGNSTGTVIRFTALAGLREFICWLIGRPGGKREFRVLVTNNITPLFFIYLLVLTVLNPLHEDFLLYFGCITPVFLVYLFTTFWIFPLKRDASFLHAPVLKRILFTTFLCSLLSKFAFKHDKAMLFYSMYWAFLLLAVVPLSWLLYQQRKNQILQLKGMETALAKSDANLQMLRSQINPHFLFNALNTLYATALQHDSERTAEGIQQLGDMMRFMLEDNTKEFIPMEKEMDYLKNYISLQKLRVLSSPEIRIEENLEEVRCQHLVAPMLFIPFVENAFKHGISGKERSWIFIKMECSDKELLFEVRNSIHRRVDLEAGRTGIGLQNVKGRLSLLYPQQHELLIQEKDNEFIVRLHLKIQNSHVASDRN</sequence>
<dbReference type="Pfam" id="PF06580">
    <property type="entry name" value="His_kinase"/>
    <property type="match status" value="1"/>
</dbReference>
<evidence type="ECO:0000313" key="4">
    <source>
        <dbReference type="Proteomes" id="UP000677244"/>
    </source>
</evidence>
<keyword evidence="1" id="KW-0812">Transmembrane</keyword>
<comment type="caution">
    <text evidence="3">The sequence shown here is derived from an EMBL/GenBank/DDBJ whole genome shotgun (WGS) entry which is preliminary data.</text>
</comment>
<dbReference type="InterPro" id="IPR036890">
    <property type="entry name" value="HATPase_C_sf"/>
</dbReference>
<feature type="transmembrane region" description="Helical" evidence="1">
    <location>
        <begin position="276"/>
        <end position="298"/>
    </location>
</feature>
<feature type="transmembrane region" description="Helical" evidence="1">
    <location>
        <begin position="12"/>
        <end position="38"/>
    </location>
</feature>
<feature type="transmembrane region" description="Helical" evidence="1">
    <location>
        <begin position="99"/>
        <end position="124"/>
    </location>
</feature>
<dbReference type="PANTHER" id="PTHR34220:SF7">
    <property type="entry name" value="SENSOR HISTIDINE KINASE YPDA"/>
    <property type="match status" value="1"/>
</dbReference>
<keyword evidence="1" id="KW-1133">Transmembrane helix</keyword>
<dbReference type="Gene3D" id="3.30.565.10">
    <property type="entry name" value="Histidine kinase-like ATPase, C-terminal domain"/>
    <property type="match status" value="1"/>
</dbReference>
<feature type="transmembrane region" description="Helical" evidence="1">
    <location>
        <begin position="191"/>
        <end position="210"/>
    </location>
</feature>
<reference evidence="3 4" key="1">
    <citation type="submission" date="2021-03" db="EMBL/GenBank/DDBJ databases">
        <title>Assistant Professor.</title>
        <authorList>
            <person name="Huq M.A."/>
        </authorList>
    </citation>
    <scope>NUCLEOTIDE SEQUENCE [LARGE SCALE GENOMIC DNA]</scope>
    <source>
        <strain evidence="3 4">MAH-29</strain>
    </source>
</reference>
<dbReference type="EMBL" id="JAGHKO010000001">
    <property type="protein sequence ID" value="MBO9198695.1"/>
    <property type="molecule type" value="Genomic_DNA"/>
</dbReference>
<evidence type="ECO:0000259" key="2">
    <source>
        <dbReference type="Pfam" id="PF06580"/>
    </source>
</evidence>
<protein>
    <submittedName>
        <fullName evidence="3">Histidine kinase</fullName>
    </submittedName>
</protein>
<keyword evidence="3" id="KW-0418">Kinase</keyword>
<feature type="transmembrane region" description="Helical" evidence="1">
    <location>
        <begin position="216"/>
        <end position="239"/>
    </location>
</feature>
<name>A0ABS3YLD7_9BACT</name>
<dbReference type="RefSeq" id="WP_209136779.1">
    <property type="nucleotide sequence ID" value="NZ_JAGHKO010000001.1"/>
</dbReference>
<evidence type="ECO:0000256" key="1">
    <source>
        <dbReference type="SAM" id="Phobius"/>
    </source>
</evidence>